<protein>
    <submittedName>
        <fullName evidence="1">SFRICE_021154</fullName>
    </submittedName>
</protein>
<proteinExistence type="predicted"/>
<dbReference type="EMBL" id="ODYU01003167">
    <property type="protein sequence ID" value="SOQ41571.1"/>
    <property type="molecule type" value="Genomic_DNA"/>
</dbReference>
<sequence length="113" mass="12423">MTSPALSVARGTVRLLLTKNHPILTSDSRARAPVNPLGSLQLRMASLDCNHRRLKFLVDKKNYKSEKLKVVKNLRIARLLLTLKDHPNLPVLSDVASLKVAALSNTLSSSTTL</sequence>
<name>A0A2H1VL91_SPOFR</name>
<gene>
    <name evidence="1" type="ORF">SFRICE_021154</name>
</gene>
<accession>A0A2H1VL91</accession>
<dbReference type="AlphaFoldDB" id="A0A2H1VL91"/>
<reference evidence="1" key="1">
    <citation type="submission" date="2016-07" db="EMBL/GenBank/DDBJ databases">
        <authorList>
            <person name="Bretaudeau A."/>
        </authorList>
    </citation>
    <scope>NUCLEOTIDE SEQUENCE</scope>
    <source>
        <strain evidence="1">Rice</strain>
        <tissue evidence="1">Whole body</tissue>
    </source>
</reference>
<organism evidence="1">
    <name type="scientific">Spodoptera frugiperda</name>
    <name type="common">Fall armyworm</name>
    <dbReference type="NCBI Taxonomy" id="7108"/>
    <lineage>
        <taxon>Eukaryota</taxon>
        <taxon>Metazoa</taxon>
        <taxon>Ecdysozoa</taxon>
        <taxon>Arthropoda</taxon>
        <taxon>Hexapoda</taxon>
        <taxon>Insecta</taxon>
        <taxon>Pterygota</taxon>
        <taxon>Neoptera</taxon>
        <taxon>Endopterygota</taxon>
        <taxon>Lepidoptera</taxon>
        <taxon>Glossata</taxon>
        <taxon>Ditrysia</taxon>
        <taxon>Noctuoidea</taxon>
        <taxon>Noctuidae</taxon>
        <taxon>Amphipyrinae</taxon>
        <taxon>Spodoptera</taxon>
    </lineage>
</organism>
<evidence type="ECO:0000313" key="1">
    <source>
        <dbReference type="EMBL" id="SOQ41571.1"/>
    </source>
</evidence>